<feature type="domain" description="Cyclic nucleotide-binding" evidence="4">
    <location>
        <begin position="312"/>
        <end position="354"/>
    </location>
</feature>
<comment type="similarity">
    <text evidence="1">Belongs to the cAMP-dependent kinase regulatory chain family.</text>
</comment>
<name>A0A8J6HID3_TENMO</name>
<evidence type="ECO:0000256" key="3">
    <source>
        <dbReference type="ARBA" id="ARBA00023149"/>
    </source>
</evidence>
<keyword evidence="2" id="KW-0547">Nucleotide-binding</keyword>
<dbReference type="CDD" id="cd00038">
    <property type="entry name" value="CAP_ED"/>
    <property type="match status" value="1"/>
</dbReference>
<dbReference type="GO" id="GO:0034236">
    <property type="term" value="F:protein kinase A catalytic subunit binding"/>
    <property type="evidence" value="ECO:0007669"/>
    <property type="project" value="TreeGrafter"/>
</dbReference>
<comment type="caution">
    <text evidence="5">The sequence shown here is derived from an EMBL/GenBank/DDBJ whole genome shotgun (WGS) entry which is preliminary data.</text>
</comment>
<dbReference type="EMBL" id="JABDTM020023153">
    <property type="protein sequence ID" value="KAH0815386.1"/>
    <property type="molecule type" value="Genomic_DNA"/>
</dbReference>
<reference evidence="5" key="2">
    <citation type="submission" date="2021-08" db="EMBL/GenBank/DDBJ databases">
        <authorList>
            <person name="Eriksson T."/>
        </authorList>
    </citation>
    <scope>NUCLEOTIDE SEQUENCE</scope>
    <source>
        <strain evidence="5">Stoneville</strain>
        <tissue evidence="5">Whole head</tissue>
    </source>
</reference>
<dbReference type="InterPro" id="IPR000595">
    <property type="entry name" value="cNMP-bd_dom"/>
</dbReference>
<dbReference type="GO" id="GO:0005829">
    <property type="term" value="C:cytosol"/>
    <property type="evidence" value="ECO:0007669"/>
    <property type="project" value="TreeGrafter"/>
</dbReference>
<dbReference type="PANTHER" id="PTHR11635:SF152">
    <property type="entry name" value="CAMP-DEPENDENT PROTEIN KINASE TYPE I REGULATORY SUBUNIT-RELATED"/>
    <property type="match status" value="1"/>
</dbReference>
<dbReference type="SUPFAM" id="SSF47391">
    <property type="entry name" value="Dimerization-anchoring domain of cAMP-dependent PK regulatory subunit"/>
    <property type="match status" value="1"/>
</dbReference>
<protein>
    <recommendedName>
        <fullName evidence="4">Cyclic nucleotide-binding domain-containing protein</fullName>
    </recommendedName>
</protein>
<dbReference type="CDD" id="cd12099">
    <property type="entry name" value="DD_RII_PKA"/>
    <property type="match status" value="1"/>
</dbReference>
<accession>A0A8J6HID3</accession>
<dbReference type="GO" id="GO:0030552">
    <property type="term" value="F:cAMP binding"/>
    <property type="evidence" value="ECO:0007669"/>
    <property type="project" value="UniProtKB-KW"/>
</dbReference>
<dbReference type="AlphaFoldDB" id="A0A8J6HID3"/>
<dbReference type="Proteomes" id="UP000719412">
    <property type="component" value="Unassembled WGS sequence"/>
</dbReference>
<keyword evidence="2" id="KW-0116">cAMP-binding</keyword>
<dbReference type="PANTHER" id="PTHR11635">
    <property type="entry name" value="CAMP-DEPENDENT PROTEIN KINASE REGULATORY CHAIN"/>
    <property type="match status" value="1"/>
</dbReference>
<keyword evidence="6" id="KW-1185">Reference proteome</keyword>
<evidence type="ECO:0000256" key="2">
    <source>
        <dbReference type="ARBA" id="ARBA00022566"/>
    </source>
</evidence>
<dbReference type="InterPro" id="IPR014710">
    <property type="entry name" value="RmlC-like_jellyroll"/>
</dbReference>
<evidence type="ECO:0000313" key="5">
    <source>
        <dbReference type="EMBL" id="KAH0815386.1"/>
    </source>
</evidence>
<evidence type="ECO:0000256" key="1">
    <source>
        <dbReference type="ARBA" id="ARBA00005753"/>
    </source>
</evidence>
<gene>
    <name evidence="5" type="ORF">GEV33_007405</name>
</gene>
<dbReference type="Gene3D" id="2.60.120.10">
    <property type="entry name" value="Jelly Rolls"/>
    <property type="match status" value="1"/>
</dbReference>
<proteinExistence type="inferred from homology"/>
<keyword evidence="3" id="KW-0114">cAMP</keyword>
<dbReference type="Gene3D" id="1.20.890.10">
    <property type="entry name" value="cAMP-dependent protein kinase regulatory subunit, dimerization-anchoring domain"/>
    <property type="match status" value="1"/>
</dbReference>
<evidence type="ECO:0000259" key="4">
    <source>
        <dbReference type="PROSITE" id="PS50042"/>
    </source>
</evidence>
<evidence type="ECO:0000313" key="6">
    <source>
        <dbReference type="Proteomes" id="UP000719412"/>
    </source>
</evidence>
<dbReference type="InterPro" id="IPR050503">
    <property type="entry name" value="cAMP-dep_PK_reg_su-like"/>
</dbReference>
<dbReference type="GO" id="GO:0004862">
    <property type="term" value="F:cAMP-dependent protein kinase inhibitor activity"/>
    <property type="evidence" value="ECO:0007669"/>
    <property type="project" value="TreeGrafter"/>
</dbReference>
<dbReference type="SUPFAM" id="SSF51206">
    <property type="entry name" value="cAMP-binding domain-like"/>
    <property type="match status" value="1"/>
</dbReference>
<reference evidence="5" key="1">
    <citation type="journal article" date="2020" name="J Insects Food Feed">
        <title>The yellow mealworm (Tenebrio molitor) genome: a resource for the emerging insects as food and feed industry.</title>
        <authorList>
            <person name="Eriksson T."/>
            <person name="Andere A."/>
            <person name="Kelstrup H."/>
            <person name="Emery V."/>
            <person name="Picard C."/>
        </authorList>
    </citation>
    <scope>NUCLEOTIDE SEQUENCE</scope>
    <source>
        <strain evidence="5">Stoneville</strain>
        <tissue evidence="5">Whole head</tissue>
    </source>
</reference>
<dbReference type="PROSITE" id="PS50042">
    <property type="entry name" value="CNMP_BINDING_3"/>
    <property type="match status" value="1"/>
</dbReference>
<organism evidence="5 6">
    <name type="scientific">Tenebrio molitor</name>
    <name type="common">Yellow mealworm beetle</name>
    <dbReference type="NCBI Taxonomy" id="7067"/>
    <lineage>
        <taxon>Eukaryota</taxon>
        <taxon>Metazoa</taxon>
        <taxon>Ecdysozoa</taxon>
        <taxon>Arthropoda</taxon>
        <taxon>Hexapoda</taxon>
        <taxon>Insecta</taxon>
        <taxon>Pterygota</taxon>
        <taxon>Neoptera</taxon>
        <taxon>Endopterygota</taxon>
        <taxon>Coleoptera</taxon>
        <taxon>Polyphaga</taxon>
        <taxon>Cucujiformia</taxon>
        <taxon>Tenebrionidae</taxon>
        <taxon>Tenebrio</taxon>
    </lineage>
</organism>
<dbReference type="GO" id="GO:0005952">
    <property type="term" value="C:cAMP-dependent protein kinase complex"/>
    <property type="evidence" value="ECO:0007669"/>
    <property type="project" value="InterPro"/>
</dbReference>
<dbReference type="InterPro" id="IPR018490">
    <property type="entry name" value="cNMP-bd_dom_sf"/>
</dbReference>
<sequence>MSRSQGRIQVPDDLREVLLEFTISYLLEQPGDVVNYAADYFTRLRETRTTAIVFDQAGTTASSPDESTLSREEGQFVVVSPPVSRPSSAKIQLFLHLTFLSGAQVHSCERVAKDRSGRVRVRDKKCNGARIREMRLLAATIDGGDAERSLNSMTGSAELIEEPEEGDKRGGRLIRNLISRHGRAAIVLEPPAAWCNGSGAFCLPDFGPRGRMRRRRRRVSDGRFGDGPREYSPGADSTLLIDQFDPFELGVCLTALLIVAEPPVGRFSGRRKSVFAEAYDPEEDEDDGSKVIFPKSDEQRQRLAEAVRNILLFRALDKEQMQEVLDAMFERVVEEGDLVIKQGDDGDNFYVIQKVCRGTGAELELEVLKVESLNK</sequence>